<gene>
    <name evidence="5" type="ORF">PSH67_20130</name>
</gene>
<dbReference type="InterPro" id="IPR029045">
    <property type="entry name" value="ClpP/crotonase-like_dom_sf"/>
</dbReference>
<evidence type="ECO:0000256" key="3">
    <source>
        <dbReference type="ARBA" id="ARBA00023268"/>
    </source>
</evidence>
<dbReference type="Gene3D" id="3.90.226.10">
    <property type="entry name" value="2-enoyl-CoA Hydratase, Chain A, domain 1"/>
    <property type="match status" value="1"/>
</dbReference>
<evidence type="ECO:0000256" key="1">
    <source>
        <dbReference type="ARBA" id="ARBA00023235"/>
    </source>
</evidence>
<dbReference type="InterPro" id="IPR001753">
    <property type="entry name" value="Enoyl-CoA_hydra/iso"/>
</dbReference>
<dbReference type="PANTHER" id="PTHR23309:SF49">
    <property type="entry name" value="PEROXISOMAL BIFUNCTIONAL ENZYME"/>
    <property type="match status" value="1"/>
</dbReference>
<dbReference type="SUPFAM" id="SSF52096">
    <property type="entry name" value="ClpP/crotonase"/>
    <property type="match status" value="1"/>
</dbReference>
<evidence type="ECO:0000313" key="5">
    <source>
        <dbReference type="EMBL" id="WLH05137.1"/>
    </source>
</evidence>
<evidence type="ECO:0000256" key="2">
    <source>
        <dbReference type="ARBA" id="ARBA00023239"/>
    </source>
</evidence>
<dbReference type="PROSITE" id="PS00166">
    <property type="entry name" value="ENOYL_COA_HYDRATASE"/>
    <property type="match status" value="1"/>
</dbReference>
<protein>
    <submittedName>
        <fullName evidence="5">Enoyl-CoA hydratase/isomerase family protein</fullName>
    </submittedName>
</protein>
<dbReference type="PANTHER" id="PTHR23309">
    <property type="entry name" value="3-HYDROXYACYL-COA DEHYROGENASE"/>
    <property type="match status" value="1"/>
</dbReference>
<sequence>MVEPRVQRARQGQVAVLTLDGPPVNAFSLSMRRELHEALQWAREDEAVGVVVLAASGRGFSVGGDIREFGTAAAAAAAAPGLSSHLHVAIERMGKPVIAVVHGFALGGGLETVLACHYRIAEQDALLALPEVGLGTLPLSATQRLPRLLGVLAAYQFMFEEQRKPAPAFMHTALFDQVVEPGQGLAIACALAADLAAESLSPKDLDQRLVCHHPIPGVNPEQDLLDAGRLLPQSDGVPQVLLQALEAAVRSENFNAGMDCARRLFDQLMAGDDILRNRDRFLGAPPGRSPHVDPKDA</sequence>
<accession>A0ABY9FPA0</accession>
<keyword evidence="1" id="KW-0413">Isomerase</keyword>
<dbReference type="Pfam" id="PF00378">
    <property type="entry name" value="ECH_1"/>
    <property type="match status" value="1"/>
</dbReference>
<evidence type="ECO:0000313" key="6">
    <source>
        <dbReference type="Proteomes" id="UP001236748"/>
    </source>
</evidence>
<keyword evidence="3" id="KW-0511">Multifunctional enzyme</keyword>
<comment type="similarity">
    <text evidence="4">Belongs to the enoyl-CoA hydratase/isomerase family.</text>
</comment>
<name>A0ABY9FPA0_9PSED</name>
<reference evidence="5 6" key="1">
    <citation type="submission" date="2023-02" db="EMBL/GenBank/DDBJ databases">
        <title>Evolution of Hrp T3SS in non-pathogenic Pseudomonas fluorescens.</title>
        <authorList>
            <person name="Liao K."/>
            <person name="Wei H."/>
            <person name="Gu Y."/>
        </authorList>
    </citation>
    <scope>NUCLEOTIDE SEQUENCE [LARGE SCALE GENOMIC DNA]</scope>
    <source>
        <strain evidence="5 6">FP2043</strain>
    </source>
</reference>
<dbReference type="InterPro" id="IPR018376">
    <property type="entry name" value="Enoyl-CoA_hyd/isom_CS"/>
</dbReference>
<dbReference type="EMBL" id="CP117450">
    <property type="protein sequence ID" value="WLH05137.1"/>
    <property type="molecule type" value="Genomic_DNA"/>
</dbReference>
<evidence type="ECO:0000256" key="4">
    <source>
        <dbReference type="RuleBase" id="RU003707"/>
    </source>
</evidence>
<organism evidence="5 6">
    <name type="scientific">Pseudomonas lurida</name>
    <dbReference type="NCBI Taxonomy" id="244566"/>
    <lineage>
        <taxon>Bacteria</taxon>
        <taxon>Pseudomonadati</taxon>
        <taxon>Pseudomonadota</taxon>
        <taxon>Gammaproteobacteria</taxon>
        <taxon>Pseudomonadales</taxon>
        <taxon>Pseudomonadaceae</taxon>
        <taxon>Pseudomonas</taxon>
    </lineage>
</organism>
<keyword evidence="2" id="KW-0456">Lyase</keyword>
<dbReference type="Proteomes" id="UP001236748">
    <property type="component" value="Chromosome"/>
</dbReference>
<dbReference type="CDD" id="cd06558">
    <property type="entry name" value="crotonase-like"/>
    <property type="match status" value="1"/>
</dbReference>
<proteinExistence type="inferred from homology"/>
<keyword evidence="6" id="KW-1185">Reference proteome</keyword>
<dbReference type="RefSeq" id="WP_050513987.1">
    <property type="nucleotide sequence ID" value="NZ_CP117450.1"/>
</dbReference>